<evidence type="ECO:0000313" key="2">
    <source>
        <dbReference type="Proteomes" id="UP000828390"/>
    </source>
</evidence>
<dbReference type="AlphaFoldDB" id="A0A9D4IQN4"/>
<name>A0A9D4IQN4_DREPO</name>
<dbReference type="Proteomes" id="UP000828390">
    <property type="component" value="Unassembled WGS sequence"/>
</dbReference>
<keyword evidence="2" id="KW-1185">Reference proteome</keyword>
<sequence length="270" mass="31328">MSEVLDDSGAGKETVMERRRTYLWRECMMNIACFEKDSECFHFGSQSEGTTIPGLQSDIDCLHFMNIVNIMRVWEDWEAGMISMMMLHDDITPPQQYLLQVIRNNIPELETSLYEDLLVRTDSGQVLLSAERCKDVMKYQVQEKGKVTIHGPSVSFMYNWDMVSAFPVCKPLPEIQYWIDRCTARHWPPLKLLEAARVVPCFLVPAGHPENVYKREEWRLSLNLIKRMLIFSLKISQLKCYIVLKLINTSLFSNIVGDALTSFHSKTIMF</sequence>
<comment type="caution">
    <text evidence="1">The sequence shown here is derived from an EMBL/GenBank/DDBJ whole genome shotgun (WGS) entry which is preliminary data.</text>
</comment>
<dbReference type="EMBL" id="JAIWYP010000008">
    <property type="protein sequence ID" value="KAH3780348.1"/>
    <property type="molecule type" value="Genomic_DNA"/>
</dbReference>
<protein>
    <submittedName>
        <fullName evidence="1">Uncharacterized protein</fullName>
    </submittedName>
</protein>
<reference evidence="1" key="2">
    <citation type="submission" date="2020-11" db="EMBL/GenBank/DDBJ databases">
        <authorList>
            <person name="McCartney M.A."/>
            <person name="Auch B."/>
            <person name="Kono T."/>
            <person name="Mallez S."/>
            <person name="Becker A."/>
            <person name="Gohl D.M."/>
            <person name="Silverstein K.A.T."/>
            <person name="Koren S."/>
            <person name="Bechman K.B."/>
            <person name="Herman A."/>
            <person name="Abrahante J.E."/>
            <person name="Garbe J."/>
        </authorList>
    </citation>
    <scope>NUCLEOTIDE SEQUENCE</scope>
    <source>
        <strain evidence="1">Duluth1</strain>
        <tissue evidence="1">Whole animal</tissue>
    </source>
</reference>
<reference evidence="1" key="1">
    <citation type="journal article" date="2019" name="bioRxiv">
        <title>The Genome of the Zebra Mussel, Dreissena polymorpha: A Resource for Invasive Species Research.</title>
        <authorList>
            <person name="McCartney M.A."/>
            <person name="Auch B."/>
            <person name="Kono T."/>
            <person name="Mallez S."/>
            <person name="Zhang Y."/>
            <person name="Obille A."/>
            <person name="Becker A."/>
            <person name="Abrahante J.E."/>
            <person name="Garbe J."/>
            <person name="Badalamenti J.P."/>
            <person name="Herman A."/>
            <person name="Mangelson H."/>
            <person name="Liachko I."/>
            <person name="Sullivan S."/>
            <person name="Sone E.D."/>
            <person name="Koren S."/>
            <person name="Silverstein K.A.T."/>
            <person name="Beckman K.B."/>
            <person name="Gohl D.M."/>
        </authorList>
    </citation>
    <scope>NUCLEOTIDE SEQUENCE</scope>
    <source>
        <strain evidence="1">Duluth1</strain>
        <tissue evidence="1">Whole animal</tissue>
    </source>
</reference>
<gene>
    <name evidence="1" type="ORF">DPMN_158161</name>
</gene>
<proteinExistence type="predicted"/>
<evidence type="ECO:0000313" key="1">
    <source>
        <dbReference type="EMBL" id="KAH3780348.1"/>
    </source>
</evidence>
<organism evidence="1 2">
    <name type="scientific">Dreissena polymorpha</name>
    <name type="common">Zebra mussel</name>
    <name type="synonym">Mytilus polymorpha</name>
    <dbReference type="NCBI Taxonomy" id="45954"/>
    <lineage>
        <taxon>Eukaryota</taxon>
        <taxon>Metazoa</taxon>
        <taxon>Spiralia</taxon>
        <taxon>Lophotrochozoa</taxon>
        <taxon>Mollusca</taxon>
        <taxon>Bivalvia</taxon>
        <taxon>Autobranchia</taxon>
        <taxon>Heteroconchia</taxon>
        <taxon>Euheterodonta</taxon>
        <taxon>Imparidentia</taxon>
        <taxon>Neoheterodontei</taxon>
        <taxon>Myida</taxon>
        <taxon>Dreissenoidea</taxon>
        <taxon>Dreissenidae</taxon>
        <taxon>Dreissena</taxon>
    </lineage>
</organism>
<accession>A0A9D4IQN4</accession>